<evidence type="ECO:0000256" key="3">
    <source>
        <dbReference type="ARBA" id="ARBA00012327"/>
    </source>
</evidence>
<dbReference type="SUPFAM" id="SSF53335">
    <property type="entry name" value="S-adenosyl-L-methionine-dependent methyltransferases"/>
    <property type="match status" value="1"/>
</dbReference>
<dbReference type="Gene3D" id="3.40.50.150">
    <property type="entry name" value="Vaccinia Virus protein VP39"/>
    <property type="match status" value="1"/>
</dbReference>
<dbReference type="AlphaFoldDB" id="A0A9J6RKE7"/>
<dbReference type="SUPFAM" id="SSF53474">
    <property type="entry name" value="alpha/beta-Hydrolases"/>
    <property type="match status" value="1"/>
</dbReference>
<reference evidence="12 13" key="1">
    <citation type="submission" date="2022-12" db="EMBL/GenBank/DDBJ databases">
        <title>Dasania phycosphaerae sp. nov., isolated from particulate material of the south coast of Korea.</title>
        <authorList>
            <person name="Jiang Y."/>
        </authorList>
    </citation>
    <scope>NUCLEOTIDE SEQUENCE [LARGE SCALE GENOMIC DNA]</scope>
    <source>
        <strain evidence="12 13">GY-19</strain>
    </source>
</reference>
<comment type="catalytic activity">
    <reaction evidence="1 9">
        <text>malonyl-[ACP] + S-adenosyl-L-methionine = malonyl-[ACP] methyl ester + S-adenosyl-L-homocysteine</text>
        <dbReference type="Rhea" id="RHEA:17105"/>
        <dbReference type="Rhea" id="RHEA-COMP:9623"/>
        <dbReference type="Rhea" id="RHEA-COMP:9954"/>
        <dbReference type="ChEBI" id="CHEBI:57856"/>
        <dbReference type="ChEBI" id="CHEBI:59789"/>
        <dbReference type="ChEBI" id="CHEBI:78449"/>
        <dbReference type="ChEBI" id="CHEBI:78845"/>
        <dbReference type="EC" id="2.1.1.197"/>
    </reaction>
</comment>
<dbReference type="InterPro" id="IPR000073">
    <property type="entry name" value="AB_hydrolase_1"/>
</dbReference>
<organism evidence="12 13">
    <name type="scientific">Dasania phycosphaerae</name>
    <dbReference type="NCBI Taxonomy" id="2950436"/>
    <lineage>
        <taxon>Bacteria</taxon>
        <taxon>Pseudomonadati</taxon>
        <taxon>Pseudomonadota</taxon>
        <taxon>Gammaproteobacteria</taxon>
        <taxon>Cellvibrionales</taxon>
        <taxon>Spongiibacteraceae</taxon>
        <taxon>Dasania</taxon>
    </lineage>
</organism>
<comment type="caution">
    <text evidence="12">The sequence shown here is derived from an EMBL/GenBank/DDBJ whole genome shotgun (WGS) entry which is preliminary data.</text>
</comment>
<dbReference type="EC" id="2.1.1.197" evidence="3 9"/>
<keyword evidence="7 9" id="KW-0093">Biotin biosynthesis</keyword>
<dbReference type="InterPro" id="IPR013216">
    <property type="entry name" value="Methyltransf_11"/>
</dbReference>
<evidence type="ECO:0000313" key="12">
    <source>
        <dbReference type="EMBL" id="MCZ0864825.1"/>
    </source>
</evidence>
<dbReference type="InterPro" id="IPR050602">
    <property type="entry name" value="Malonyl-ACP_OMT"/>
</dbReference>
<evidence type="ECO:0000256" key="2">
    <source>
        <dbReference type="ARBA" id="ARBA00004746"/>
    </source>
</evidence>
<proteinExistence type="inferred from homology"/>
<comment type="function">
    <text evidence="8 9">Converts the free carboxyl group of a malonyl-thioester to its methyl ester by transfer of a methyl group from S-adenosyl-L-methionine (SAM). It allows to synthesize pimeloyl-ACP via the fatty acid synthetic pathway.</text>
</comment>
<name>A0A9J6RKE7_9GAMM</name>
<dbReference type="Pfam" id="PF08241">
    <property type="entry name" value="Methyltransf_11"/>
    <property type="match status" value="1"/>
</dbReference>
<dbReference type="InterPro" id="IPR011814">
    <property type="entry name" value="BioC"/>
</dbReference>
<keyword evidence="6 9" id="KW-0949">S-adenosyl-L-methionine</keyword>
<keyword evidence="13" id="KW-1185">Reference proteome</keyword>
<dbReference type="HAMAP" id="MF_00835">
    <property type="entry name" value="BioC"/>
    <property type="match status" value="1"/>
</dbReference>
<dbReference type="GO" id="GO:0009102">
    <property type="term" value="P:biotin biosynthetic process"/>
    <property type="evidence" value="ECO:0007669"/>
    <property type="project" value="UniProtKB-UniRule"/>
</dbReference>
<dbReference type="PANTHER" id="PTHR13090">
    <property type="entry name" value="ARGININE-HYDROXYLASE NDUFAF5, MITOCHONDRIAL"/>
    <property type="match status" value="1"/>
</dbReference>
<evidence type="ECO:0000256" key="5">
    <source>
        <dbReference type="ARBA" id="ARBA00022679"/>
    </source>
</evidence>
<evidence type="ECO:0000259" key="10">
    <source>
        <dbReference type="Pfam" id="PF00561"/>
    </source>
</evidence>
<dbReference type="GO" id="GO:0102130">
    <property type="term" value="F:malonyl-CoA methyltransferase activity"/>
    <property type="evidence" value="ECO:0007669"/>
    <property type="project" value="UniProtKB-EC"/>
</dbReference>
<dbReference type="InterPro" id="IPR029058">
    <property type="entry name" value="AB_hydrolase_fold"/>
</dbReference>
<evidence type="ECO:0000313" key="13">
    <source>
        <dbReference type="Proteomes" id="UP001069090"/>
    </source>
</evidence>
<evidence type="ECO:0000256" key="1">
    <source>
        <dbReference type="ARBA" id="ARBA00000852"/>
    </source>
</evidence>
<dbReference type="Gene3D" id="3.40.50.1820">
    <property type="entry name" value="alpha/beta hydrolase"/>
    <property type="match status" value="1"/>
</dbReference>
<dbReference type="Pfam" id="PF00561">
    <property type="entry name" value="Abhydrolase_1"/>
    <property type="match status" value="1"/>
</dbReference>
<sequence>MHYQTLAARNGLADAEHLLLLHGWGIASSVWQPCLSQLNENYHITLVDLPGFGRSVDVPSQPLPVLLAQLNQLMPAPYTVLGFSLGGMLAVQLAAQFPQRVQRLISIASNAVFVQQEGWPQAMADEIFQQFYQLAERSPAACLKRFLLLQAKGSDDEKNLVKKLRELSDEQVPSANSLTAALRLLVDIDNRAALKNLPQPVLCILGEHDQLVPVACASNLEPLATELQVISGASHVPLVSDAQKCCAAISAFMQRHPVAISHESCCEKKRNKLSVAKSFAKAASTYDEVAGLQRDIGQQLLSYLPKTTGAERVLDLGCGTGYFLPKLQQQLAPQQLVAFDLAEGMLQFARGHRDLESTIFLCGDAEAMPLADNSVDIIFSSLAIQWCEAPQDLFAEIFRVLKPGGRFVFATLGPDTLKELRSAWQQVDSYVHVNQFLAQAVVTQAIARAGFAVQHWQEQTVELQYSKLNQLTRELKALGAHNVNAGRPTGLTGKQRIKALLAAYEQYRNPQGMLPATYQVWYGVVAKPLETSEESQHG</sequence>
<evidence type="ECO:0000259" key="11">
    <source>
        <dbReference type="Pfam" id="PF08241"/>
    </source>
</evidence>
<feature type="domain" description="Methyltransferase type 11" evidence="11">
    <location>
        <begin position="314"/>
        <end position="409"/>
    </location>
</feature>
<dbReference type="PANTHER" id="PTHR13090:SF1">
    <property type="entry name" value="ARGININE-HYDROXYLASE NDUFAF5, MITOCHONDRIAL"/>
    <property type="match status" value="1"/>
</dbReference>
<evidence type="ECO:0000256" key="9">
    <source>
        <dbReference type="HAMAP-Rule" id="MF_00835"/>
    </source>
</evidence>
<comment type="pathway">
    <text evidence="2 9">Cofactor biosynthesis; biotin biosynthesis.</text>
</comment>
<dbReference type="NCBIfam" id="TIGR02072">
    <property type="entry name" value="BioC"/>
    <property type="match status" value="1"/>
</dbReference>
<evidence type="ECO:0000256" key="7">
    <source>
        <dbReference type="ARBA" id="ARBA00022756"/>
    </source>
</evidence>
<comment type="similarity">
    <text evidence="9">Belongs to the methyltransferase superfamily.</text>
</comment>
<keyword evidence="5 9" id="KW-0808">Transferase</keyword>
<protein>
    <recommendedName>
        <fullName evidence="3 9">Malonyl-[acyl-carrier protein] O-methyltransferase</fullName>
        <shortName evidence="9">Malonyl-ACP O-methyltransferase</shortName>
        <ecNumber evidence="3 9">2.1.1.197</ecNumber>
    </recommendedName>
    <alternativeName>
        <fullName evidence="9">Biotin synthesis protein BioC</fullName>
    </alternativeName>
</protein>
<evidence type="ECO:0000256" key="4">
    <source>
        <dbReference type="ARBA" id="ARBA00022603"/>
    </source>
</evidence>
<evidence type="ECO:0000256" key="6">
    <source>
        <dbReference type="ARBA" id="ARBA00022691"/>
    </source>
</evidence>
<dbReference type="GO" id="GO:0008757">
    <property type="term" value="F:S-adenosylmethionine-dependent methyltransferase activity"/>
    <property type="evidence" value="ECO:0007669"/>
    <property type="project" value="InterPro"/>
</dbReference>
<dbReference type="CDD" id="cd02440">
    <property type="entry name" value="AdoMet_MTases"/>
    <property type="match status" value="1"/>
</dbReference>
<dbReference type="GO" id="GO:0010340">
    <property type="term" value="F:carboxyl-O-methyltransferase activity"/>
    <property type="evidence" value="ECO:0007669"/>
    <property type="project" value="UniProtKB-UniRule"/>
</dbReference>
<accession>A0A9J6RKE7</accession>
<dbReference type="RefSeq" id="WP_258330978.1">
    <property type="nucleotide sequence ID" value="NZ_JAPTGG010000004.1"/>
</dbReference>
<evidence type="ECO:0000256" key="8">
    <source>
        <dbReference type="ARBA" id="ARBA00025006"/>
    </source>
</evidence>
<dbReference type="GO" id="GO:0032259">
    <property type="term" value="P:methylation"/>
    <property type="evidence" value="ECO:0007669"/>
    <property type="project" value="UniProtKB-KW"/>
</dbReference>
<dbReference type="Proteomes" id="UP001069090">
    <property type="component" value="Unassembled WGS sequence"/>
</dbReference>
<dbReference type="EMBL" id="JAPTGG010000004">
    <property type="protein sequence ID" value="MCZ0864825.1"/>
    <property type="molecule type" value="Genomic_DNA"/>
</dbReference>
<feature type="domain" description="AB hydrolase-1" evidence="10">
    <location>
        <begin position="17"/>
        <end position="238"/>
    </location>
</feature>
<dbReference type="InterPro" id="IPR029063">
    <property type="entry name" value="SAM-dependent_MTases_sf"/>
</dbReference>
<gene>
    <name evidence="9 12" type="primary">bioC</name>
    <name evidence="12" type="ORF">O0V09_06410</name>
</gene>
<keyword evidence="4 9" id="KW-0489">Methyltransferase</keyword>